<dbReference type="WBParaSite" id="TCNE_0001258601-mRNA-1">
    <property type="protein sequence ID" value="TCNE_0001258601-mRNA-1"/>
    <property type="gene ID" value="TCNE_0001258601"/>
</dbReference>
<accession>A0A183UVR6</accession>
<evidence type="ECO:0000256" key="1">
    <source>
        <dbReference type="SAM" id="MobiDB-lite"/>
    </source>
</evidence>
<protein>
    <submittedName>
        <fullName evidence="2 4">Uncharacterized protein</fullName>
    </submittedName>
</protein>
<feature type="compositionally biased region" description="Low complexity" evidence="1">
    <location>
        <begin position="78"/>
        <end position="125"/>
    </location>
</feature>
<reference evidence="2 3" key="2">
    <citation type="submission" date="2018-11" db="EMBL/GenBank/DDBJ databases">
        <authorList>
            <consortium name="Pathogen Informatics"/>
        </authorList>
    </citation>
    <scope>NUCLEOTIDE SEQUENCE [LARGE SCALE GENOMIC DNA]</scope>
</reference>
<feature type="region of interest" description="Disordered" evidence="1">
    <location>
        <begin position="1"/>
        <end position="129"/>
    </location>
</feature>
<feature type="compositionally biased region" description="Low complexity" evidence="1">
    <location>
        <begin position="50"/>
        <end position="68"/>
    </location>
</feature>
<proteinExistence type="predicted"/>
<dbReference type="Proteomes" id="UP000050794">
    <property type="component" value="Unassembled WGS sequence"/>
</dbReference>
<name>A0A183UVR6_TOXCA</name>
<feature type="compositionally biased region" description="Polar residues" evidence="1">
    <location>
        <begin position="7"/>
        <end position="23"/>
    </location>
</feature>
<dbReference type="EMBL" id="UYWY01021335">
    <property type="protein sequence ID" value="VDM43907.1"/>
    <property type="molecule type" value="Genomic_DNA"/>
</dbReference>
<sequence>MLKSPFYSASASGRRQEAATSIGWQRKQIETANENQQSAIIPGTATAQESTTSSLTTRSTLPARTTATIPSLRASRPSTTTQPTTTTTATTSTITGSTTTAAASSKATSEATTTSRSNSSSTSVTQQTIAADSTPLTTTLGKTTKTAVTTITTTTTPPTRKAITSNENPEQQSDYFSEESSLPDLRPVPVAMPTAIEKVRDGLGVSLNRRANAPLSGRWDAMELGTAAAVPERGSPSPTRVYAQLVPRTVLDKWATYRHHYLNIVSASTATNAHTPLCFGLLAQMLFSLLTA</sequence>
<feature type="compositionally biased region" description="Polar residues" evidence="1">
    <location>
        <begin position="30"/>
        <end position="49"/>
    </location>
</feature>
<feature type="region of interest" description="Disordered" evidence="1">
    <location>
        <begin position="154"/>
        <end position="186"/>
    </location>
</feature>
<keyword evidence="3" id="KW-1185">Reference proteome</keyword>
<evidence type="ECO:0000313" key="3">
    <source>
        <dbReference type="Proteomes" id="UP000050794"/>
    </source>
</evidence>
<feature type="compositionally biased region" description="Low complexity" evidence="1">
    <location>
        <begin position="154"/>
        <end position="164"/>
    </location>
</feature>
<evidence type="ECO:0000313" key="4">
    <source>
        <dbReference type="WBParaSite" id="TCNE_0001258601-mRNA-1"/>
    </source>
</evidence>
<dbReference type="AlphaFoldDB" id="A0A183UVR6"/>
<reference evidence="4" key="1">
    <citation type="submission" date="2016-06" db="UniProtKB">
        <authorList>
            <consortium name="WormBaseParasite"/>
        </authorList>
    </citation>
    <scope>IDENTIFICATION</scope>
</reference>
<feature type="compositionally biased region" description="Polar residues" evidence="1">
    <location>
        <begin position="165"/>
        <end position="180"/>
    </location>
</feature>
<evidence type="ECO:0000313" key="2">
    <source>
        <dbReference type="EMBL" id="VDM43907.1"/>
    </source>
</evidence>
<gene>
    <name evidence="2" type="ORF">TCNE_LOCUS12586</name>
</gene>
<organism evidence="3 4">
    <name type="scientific">Toxocara canis</name>
    <name type="common">Canine roundworm</name>
    <dbReference type="NCBI Taxonomy" id="6265"/>
    <lineage>
        <taxon>Eukaryota</taxon>
        <taxon>Metazoa</taxon>
        <taxon>Ecdysozoa</taxon>
        <taxon>Nematoda</taxon>
        <taxon>Chromadorea</taxon>
        <taxon>Rhabditida</taxon>
        <taxon>Spirurina</taxon>
        <taxon>Ascaridomorpha</taxon>
        <taxon>Ascaridoidea</taxon>
        <taxon>Toxocaridae</taxon>
        <taxon>Toxocara</taxon>
    </lineage>
</organism>